<gene>
    <name evidence="1" type="ORF">GDO78_000263</name>
</gene>
<dbReference type="Proteomes" id="UP000770717">
    <property type="component" value="Unassembled WGS sequence"/>
</dbReference>
<protein>
    <submittedName>
        <fullName evidence="1">Uncharacterized protein</fullName>
    </submittedName>
</protein>
<keyword evidence="2" id="KW-1185">Reference proteome</keyword>
<reference evidence="1" key="1">
    <citation type="thesis" date="2020" institute="ProQuest LLC" country="789 East Eisenhower Parkway, Ann Arbor, MI, USA">
        <title>Comparative Genomics and Chromosome Evolution.</title>
        <authorList>
            <person name="Mudd A.B."/>
        </authorList>
    </citation>
    <scope>NUCLEOTIDE SEQUENCE</scope>
    <source>
        <strain evidence="1">HN-11 Male</strain>
        <tissue evidence="1">Kidney and liver</tissue>
    </source>
</reference>
<comment type="caution">
    <text evidence="1">The sequence shown here is derived from an EMBL/GenBank/DDBJ whole genome shotgun (WGS) entry which is preliminary data.</text>
</comment>
<proteinExistence type="predicted"/>
<accession>A0A8J6FPR2</accession>
<organism evidence="1 2">
    <name type="scientific">Eleutherodactylus coqui</name>
    <name type="common">Puerto Rican coqui</name>
    <dbReference type="NCBI Taxonomy" id="57060"/>
    <lineage>
        <taxon>Eukaryota</taxon>
        <taxon>Metazoa</taxon>
        <taxon>Chordata</taxon>
        <taxon>Craniata</taxon>
        <taxon>Vertebrata</taxon>
        <taxon>Euteleostomi</taxon>
        <taxon>Amphibia</taxon>
        <taxon>Batrachia</taxon>
        <taxon>Anura</taxon>
        <taxon>Neobatrachia</taxon>
        <taxon>Hyloidea</taxon>
        <taxon>Eleutherodactylidae</taxon>
        <taxon>Eleutherodactylinae</taxon>
        <taxon>Eleutherodactylus</taxon>
        <taxon>Eleutherodactylus</taxon>
    </lineage>
</organism>
<name>A0A8J6FPR2_ELECQ</name>
<sequence length="79" mass="9229">MIYPGYTKPVCTCKQATCKIGKTENHICLRSNHEINCYASFIYKVVLEHCNPFGVFTIKHKKRKIHRCQNLQLDDSEIK</sequence>
<evidence type="ECO:0000313" key="2">
    <source>
        <dbReference type="Proteomes" id="UP000770717"/>
    </source>
</evidence>
<dbReference type="AlphaFoldDB" id="A0A8J6FPR2"/>
<dbReference type="EMBL" id="WNTK01000001">
    <property type="protein sequence ID" value="KAG9491657.1"/>
    <property type="molecule type" value="Genomic_DNA"/>
</dbReference>
<evidence type="ECO:0000313" key="1">
    <source>
        <dbReference type="EMBL" id="KAG9491657.1"/>
    </source>
</evidence>